<dbReference type="SUPFAM" id="SSF54060">
    <property type="entry name" value="His-Me finger endonucleases"/>
    <property type="match status" value="1"/>
</dbReference>
<evidence type="ECO:0000313" key="2">
    <source>
        <dbReference type="EMBL" id="AOZ65492.1"/>
    </source>
</evidence>
<organism evidence="2 3">
    <name type="scientific">Klebsiella phage vB_KpnP_KpV767</name>
    <dbReference type="NCBI Taxonomy" id="1897430"/>
    <lineage>
        <taxon>Viruses</taxon>
        <taxon>Duplodnaviria</taxon>
        <taxon>Heunggongvirae</taxon>
        <taxon>Uroviricota</taxon>
        <taxon>Caudoviricetes</taxon>
        <taxon>Autographivirales</taxon>
        <taxon>Autotranscriptaviridae</taxon>
        <taxon>Studiervirinae</taxon>
        <taxon>Przondovirus</taxon>
        <taxon>Przondovirus KpV767</taxon>
    </lineage>
</organism>
<dbReference type="InterPro" id="IPR003615">
    <property type="entry name" value="HNH_nuc"/>
</dbReference>
<gene>
    <name evidence="2" type="ORF">kpv767_19</name>
</gene>
<dbReference type="InterPro" id="IPR044925">
    <property type="entry name" value="His-Me_finger_sf"/>
</dbReference>
<dbReference type="EMBL" id="KX712070">
    <property type="protein sequence ID" value="AOZ65492.1"/>
    <property type="molecule type" value="Genomic_DNA"/>
</dbReference>
<dbReference type="Gene3D" id="3.90.75.10">
    <property type="entry name" value="Homing Intron 3 (I-ppo) Encoded Endonuclease, Chain A"/>
    <property type="match status" value="1"/>
</dbReference>
<name>A0A1I9SF62_9CAUD</name>
<feature type="domain" description="HNH nuclease" evidence="1">
    <location>
        <begin position="46"/>
        <end position="89"/>
    </location>
</feature>
<dbReference type="GO" id="GO:0004519">
    <property type="term" value="F:endonuclease activity"/>
    <property type="evidence" value="ECO:0007669"/>
    <property type="project" value="InterPro"/>
</dbReference>
<proteinExistence type="predicted"/>
<dbReference type="Pfam" id="PF13392">
    <property type="entry name" value="HNH_3"/>
    <property type="match status" value="1"/>
</dbReference>
<accession>A0A1I9SF62</accession>
<evidence type="ECO:0000259" key="1">
    <source>
        <dbReference type="Pfam" id="PF13392"/>
    </source>
</evidence>
<evidence type="ECO:0000313" key="3">
    <source>
        <dbReference type="Proteomes" id="UP000222359"/>
    </source>
</evidence>
<dbReference type="Proteomes" id="UP000222359">
    <property type="component" value="Segment"/>
</dbReference>
<reference evidence="2 3" key="1">
    <citation type="submission" date="2016-08" db="EMBL/GenBank/DDBJ databases">
        <title>Complete genome sequence of bacteriophage vB_KpnP_KpV767 lytic for Klebsiella pneumoniae.</title>
        <authorList>
            <person name="Komisarova E.V."/>
            <person name="Kislichkina A.A."/>
            <person name="Krasilnikova V.M."/>
            <person name="Myakinina V.P."/>
            <person name="Volozhantsev N.V."/>
        </authorList>
    </citation>
    <scope>NUCLEOTIDE SEQUENCE [LARGE SCALE GENOMIC DNA]</scope>
</reference>
<sequence>MLHPKLEIVPTDSCIEWTGAHHKNGYGVISLNRKVAYELGVSRIQFVHRASYMQHKGPIPSGLVVRHTCDNKRCYNPKHLLLGTHKDNADDAVERGLSKRKLTDEDVEAIRASSESNRKLGKHFGVSATTVYHIKHGTKWRHVNA</sequence>
<keyword evidence="3" id="KW-1185">Reference proteome</keyword>
<dbReference type="InterPro" id="IPR044930">
    <property type="entry name" value="Homing_endonuclease_His-Me"/>
</dbReference>
<protein>
    <recommendedName>
        <fullName evidence="1">HNH nuclease domain-containing protein</fullName>
    </recommendedName>
</protein>